<keyword evidence="2" id="KW-1185">Reference proteome</keyword>
<dbReference type="EMBL" id="JAUJYO010000017">
    <property type="protein sequence ID" value="KAK1292581.1"/>
    <property type="molecule type" value="Genomic_DNA"/>
</dbReference>
<dbReference type="AlphaFoldDB" id="A0AAV9CTR8"/>
<dbReference type="PANTHER" id="PTHR47162">
    <property type="entry name" value="OS02G0192300 PROTEIN"/>
    <property type="match status" value="1"/>
</dbReference>
<gene>
    <name evidence="1" type="primary">MBD9</name>
    <name evidence="1" type="ORF">QJS10_CPB17g00522</name>
</gene>
<evidence type="ECO:0000313" key="1">
    <source>
        <dbReference type="EMBL" id="KAK1292581.1"/>
    </source>
</evidence>
<comment type="caution">
    <text evidence="1">The sequence shown here is derived from an EMBL/GenBank/DDBJ whole genome shotgun (WGS) entry which is preliminary data.</text>
</comment>
<sequence>MLPVNELTWPELARRYILAFSAMDGSLDFSEISMRDGAKVFRCLQGDGGVLCGSLAGVASMEADALLLAEAESKIFPGSVNCETEVKAVDCKLYDTSGCSETSTTNGGDIPEWAQLLEPVRKLPTNVGTRIRKCIYDALDKNPPEWAGDVLKHSISKEVYKGNAAGPTKKAVIHVLNVVYGYERDKVIKERKGKKRVPVSSRISDSIMKQCRLVLRLATNADEGKVFSNLLGSTLLNGNDNEEEGILGSPAMFPRPLDFRTIDLRLETGAYGGSHEAYLEDVREPLVLSYSKFEEFPIQRNSH</sequence>
<organism evidence="1 2">
    <name type="scientific">Acorus calamus</name>
    <name type="common">Sweet flag</name>
    <dbReference type="NCBI Taxonomy" id="4465"/>
    <lineage>
        <taxon>Eukaryota</taxon>
        <taxon>Viridiplantae</taxon>
        <taxon>Streptophyta</taxon>
        <taxon>Embryophyta</taxon>
        <taxon>Tracheophyta</taxon>
        <taxon>Spermatophyta</taxon>
        <taxon>Magnoliopsida</taxon>
        <taxon>Liliopsida</taxon>
        <taxon>Acoraceae</taxon>
        <taxon>Acorus</taxon>
    </lineage>
</organism>
<name>A0AAV9CTR8_ACOCL</name>
<dbReference type="Proteomes" id="UP001180020">
    <property type="component" value="Unassembled WGS sequence"/>
</dbReference>
<protein>
    <submittedName>
        <fullName evidence="1">Methyl-CpG-binding domain-containing protein 9</fullName>
    </submittedName>
</protein>
<reference evidence="1" key="2">
    <citation type="submission" date="2023-06" db="EMBL/GenBank/DDBJ databases">
        <authorList>
            <person name="Ma L."/>
            <person name="Liu K.-W."/>
            <person name="Li Z."/>
            <person name="Hsiao Y.-Y."/>
            <person name="Qi Y."/>
            <person name="Fu T."/>
            <person name="Tang G."/>
            <person name="Zhang D."/>
            <person name="Sun W.-H."/>
            <person name="Liu D.-K."/>
            <person name="Li Y."/>
            <person name="Chen G.-Z."/>
            <person name="Liu X.-D."/>
            <person name="Liao X.-Y."/>
            <person name="Jiang Y.-T."/>
            <person name="Yu X."/>
            <person name="Hao Y."/>
            <person name="Huang J."/>
            <person name="Zhao X.-W."/>
            <person name="Ke S."/>
            <person name="Chen Y.-Y."/>
            <person name="Wu W.-L."/>
            <person name="Hsu J.-L."/>
            <person name="Lin Y.-F."/>
            <person name="Huang M.-D."/>
            <person name="Li C.-Y."/>
            <person name="Huang L."/>
            <person name="Wang Z.-W."/>
            <person name="Zhao X."/>
            <person name="Zhong W.-Y."/>
            <person name="Peng D.-H."/>
            <person name="Ahmad S."/>
            <person name="Lan S."/>
            <person name="Zhang J.-S."/>
            <person name="Tsai W.-C."/>
            <person name="Van De Peer Y."/>
            <person name="Liu Z.-J."/>
        </authorList>
    </citation>
    <scope>NUCLEOTIDE SEQUENCE</scope>
    <source>
        <strain evidence="1">CP</strain>
        <tissue evidence="1">Leaves</tissue>
    </source>
</reference>
<proteinExistence type="predicted"/>
<dbReference type="PANTHER" id="PTHR47162:SF10">
    <property type="entry name" value="METHYL-CPG-BINDING DOMAIN-CONTAINING PROTEIN 9 ISOFORM X1"/>
    <property type="match status" value="1"/>
</dbReference>
<evidence type="ECO:0000313" key="2">
    <source>
        <dbReference type="Proteomes" id="UP001180020"/>
    </source>
</evidence>
<reference evidence="1" key="1">
    <citation type="journal article" date="2023" name="Nat. Commun.">
        <title>Diploid and tetraploid genomes of Acorus and the evolution of monocots.</title>
        <authorList>
            <person name="Ma L."/>
            <person name="Liu K.W."/>
            <person name="Li Z."/>
            <person name="Hsiao Y.Y."/>
            <person name="Qi Y."/>
            <person name="Fu T."/>
            <person name="Tang G.D."/>
            <person name="Zhang D."/>
            <person name="Sun W.H."/>
            <person name="Liu D.K."/>
            <person name="Li Y."/>
            <person name="Chen G.Z."/>
            <person name="Liu X.D."/>
            <person name="Liao X.Y."/>
            <person name="Jiang Y.T."/>
            <person name="Yu X."/>
            <person name="Hao Y."/>
            <person name="Huang J."/>
            <person name="Zhao X.W."/>
            <person name="Ke S."/>
            <person name="Chen Y.Y."/>
            <person name="Wu W.L."/>
            <person name="Hsu J.L."/>
            <person name="Lin Y.F."/>
            <person name="Huang M.D."/>
            <person name="Li C.Y."/>
            <person name="Huang L."/>
            <person name="Wang Z.W."/>
            <person name="Zhao X."/>
            <person name="Zhong W.Y."/>
            <person name="Peng D.H."/>
            <person name="Ahmad S."/>
            <person name="Lan S."/>
            <person name="Zhang J.S."/>
            <person name="Tsai W.C."/>
            <person name="Van de Peer Y."/>
            <person name="Liu Z.J."/>
        </authorList>
    </citation>
    <scope>NUCLEOTIDE SEQUENCE</scope>
    <source>
        <strain evidence="1">CP</strain>
    </source>
</reference>
<accession>A0AAV9CTR8</accession>